<dbReference type="Gene3D" id="1.10.730.10">
    <property type="entry name" value="Isoleucyl-tRNA Synthetase, Domain 1"/>
    <property type="match status" value="1"/>
</dbReference>
<comment type="domain">
    <text evidence="12">The C-terminal coiled-coil domain is crucial for aminoacylation activity.</text>
</comment>
<comment type="subunit">
    <text evidence="2 12">Monomer.</text>
</comment>
<dbReference type="Pfam" id="PF00133">
    <property type="entry name" value="tRNA-synt_1"/>
    <property type="match status" value="1"/>
</dbReference>
<feature type="coiled-coil region" evidence="12">
    <location>
        <begin position="823"/>
        <end position="885"/>
    </location>
</feature>
<keyword evidence="8 12" id="KW-0175">Coiled coil</keyword>
<dbReference type="FunFam" id="3.90.740.10:FF:000005">
    <property type="entry name" value="Valine--tRNA ligase, mitochondrial"/>
    <property type="match status" value="1"/>
</dbReference>
<dbReference type="CDD" id="cd07962">
    <property type="entry name" value="Anticodon_Ia_Val"/>
    <property type="match status" value="1"/>
</dbReference>
<keyword evidence="3 12" id="KW-0963">Cytoplasm</keyword>
<dbReference type="SUPFAM" id="SSF46589">
    <property type="entry name" value="tRNA-binding arm"/>
    <property type="match status" value="1"/>
</dbReference>
<protein>
    <recommendedName>
        <fullName evidence="12">Valine--tRNA ligase</fullName>
        <ecNumber evidence="12">6.1.1.9</ecNumber>
    </recommendedName>
    <alternativeName>
        <fullName evidence="12">Valyl-tRNA synthetase</fullName>
        <shortName evidence="12">ValRS</shortName>
    </alternativeName>
</protein>
<dbReference type="Gene3D" id="3.90.740.10">
    <property type="entry name" value="Valyl/Leucyl/Isoleucyl-tRNA synthetase, editing domain"/>
    <property type="match status" value="1"/>
</dbReference>
<dbReference type="InterPro" id="IPR033705">
    <property type="entry name" value="Anticodon_Ia_Val"/>
</dbReference>
<dbReference type="GO" id="GO:0002161">
    <property type="term" value="F:aminoacyl-tRNA deacylase activity"/>
    <property type="evidence" value="ECO:0007669"/>
    <property type="project" value="InterPro"/>
</dbReference>
<dbReference type="EC" id="6.1.1.9" evidence="12"/>
<comment type="catalytic activity">
    <reaction evidence="10 12">
        <text>tRNA(Val) + L-valine + ATP = L-valyl-tRNA(Val) + AMP + diphosphate</text>
        <dbReference type="Rhea" id="RHEA:10704"/>
        <dbReference type="Rhea" id="RHEA-COMP:9672"/>
        <dbReference type="Rhea" id="RHEA-COMP:9708"/>
        <dbReference type="ChEBI" id="CHEBI:30616"/>
        <dbReference type="ChEBI" id="CHEBI:33019"/>
        <dbReference type="ChEBI" id="CHEBI:57762"/>
        <dbReference type="ChEBI" id="CHEBI:78442"/>
        <dbReference type="ChEBI" id="CHEBI:78537"/>
        <dbReference type="ChEBI" id="CHEBI:456215"/>
        <dbReference type="EC" id="6.1.1.9"/>
    </reaction>
</comment>
<keyword evidence="17" id="KW-1185">Reference proteome</keyword>
<keyword evidence="6 12" id="KW-0067">ATP-binding</keyword>
<dbReference type="SUPFAM" id="SSF50677">
    <property type="entry name" value="ValRS/IleRS/LeuRS editing domain"/>
    <property type="match status" value="1"/>
</dbReference>
<dbReference type="InterPro" id="IPR014729">
    <property type="entry name" value="Rossmann-like_a/b/a_fold"/>
</dbReference>
<dbReference type="Gene3D" id="1.10.287.380">
    <property type="entry name" value="Valyl-tRNA synthetase, C-terminal domain"/>
    <property type="match status" value="1"/>
</dbReference>
<evidence type="ECO:0000259" key="14">
    <source>
        <dbReference type="Pfam" id="PF08264"/>
    </source>
</evidence>
<evidence type="ECO:0000313" key="16">
    <source>
        <dbReference type="EMBL" id="MTV48064.1"/>
    </source>
</evidence>
<dbReference type="RefSeq" id="WP_155475154.1">
    <property type="nucleotide sequence ID" value="NZ_WNKU01000002.1"/>
</dbReference>
<dbReference type="InterPro" id="IPR009008">
    <property type="entry name" value="Val/Leu/Ile-tRNA-synth_edit"/>
</dbReference>
<dbReference type="HAMAP" id="MF_02004">
    <property type="entry name" value="Val_tRNA_synth_type1"/>
    <property type="match status" value="1"/>
</dbReference>
<dbReference type="FunFam" id="1.10.730.10:FF:000014">
    <property type="entry name" value="Valine--tRNA ligase"/>
    <property type="match status" value="1"/>
</dbReference>
<dbReference type="GO" id="GO:0004832">
    <property type="term" value="F:valine-tRNA ligase activity"/>
    <property type="evidence" value="ECO:0007669"/>
    <property type="project" value="UniProtKB-UniRule"/>
</dbReference>
<dbReference type="NCBIfam" id="NF004349">
    <property type="entry name" value="PRK05729.1"/>
    <property type="match status" value="1"/>
</dbReference>
<proteinExistence type="inferred from homology"/>
<dbReference type="InterPro" id="IPR013155">
    <property type="entry name" value="M/V/L/I-tRNA-synth_anticd-bd"/>
</dbReference>
<feature type="short sequence motif" description="'KMSKS' region" evidence="12">
    <location>
        <begin position="531"/>
        <end position="535"/>
    </location>
</feature>
<comment type="caution">
    <text evidence="16">The sequence shown here is derived from an EMBL/GenBank/DDBJ whole genome shotgun (WGS) entry which is preliminary data.</text>
</comment>
<evidence type="ECO:0000256" key="1">
    <source>
        <dbReference type="ARBA" id="ARBA00004496"/>
    </source>
</evidence>
<evidence type="ECO:0000256" key="7">
    <source>
        <dbReference type="ARBA" id="ARBA00022917"/>
    </source>
</evidence>
<evidence type="ECO:0000313" key="17">
    <source>
        <dbReference type="Proteomes" id="UP000430670"/>
    </source>
</evidence>
<reference evidence="16 17" key="1">
    <citation type="submission" date="2019-11" db="EMBL/GenBank/DDBJ databases">
        <title>Whole-genome sequence of a the green, strictly anaerobic photosynthetic bacterium Heliobacillus mobilis DSM 6151.</title>
        <authorList>
            <person name="Kyndt J.A."/>
            <person name="Meyer T.E."/>
        </authorList>
    </citation>
    <scope>NUCLEOTIDE SEQUENCE [LARGE SCALE GENOMIC DNA]</scope>
    <source>
        <strain evidence="16 17">DSM 6151</strain>
    </source>
</reference>
<comment type="subcellular location">
    <subcellularLocation>
        <location evidence="1 12">Cytoplasm</location>
    </subcellularLocation>
</comment>
<dbReference type="FunFam" id="3.40.50.620:FF:000098">
    <property type="entry name" value="Valine--tRNA ligase"/>
    <property type="match status" value="1"/>
</dbReference>
<evidence type="ECO:0000259" key="13">
    <source>
        <dbReference type="Pfam" id="PF00133"/>
    </source>
</evidence>
<dbReference type="InterPro" id="IPR001412">
    <property type="entry name" value="aa-tRNA-synth_I_CS"/>
</dbReference>
<dbReference type="PANTHER" id="PTHR11946:SF93">
    <property type="entry name" value="VALINE--TRNA LIGASE, CHLOROPLASTIC_MITOCHONDRIAL 2"/>
    <property type="match status" value="1"/>
</dbReference>
<dbReference type="GO" id="GO:0006438">
    <property type="term" value="P:valyl-tRNA aminoacylation"/>
    <property type="evidence" value="ECO:0007669"/>
    <property type="project" value="UniProtKB-UniRule"/>
</dbReference>
<feature type="short sequence motif" description="'HIGH' region" evidence="12">
    <location>
        <begin position="50"/>
        <end position="60"/>
    </location>
</feature>
<feature type="domain" description="Methionyl/Valyl/Leucyl/Isoleucyl-tRNA synthetase anticodon-binding" evidence="14">
    <location>
        <begin position="612"/>
        <end position="765"/>
    </location>
</feature>
<dbReference type="Pfam" id="PF08264">
    <property type="entry name" value="Anticodon_1"/>
    <property type="match status" value="1"/>
</dbReference>
<dbReference type="Proteomes" id="UP000430670">
    <property type="component" value="Unassembled WGS sequence"/>
</dbReference>
<dbReference type="InterPro" id="IPR010978">
    <property type="entry name" value="tRNA-bd_arm"/>
</dbReference>
<dbReference type="InterPro" id="IPR019499">
    <property type="entry name" value="Val-tRNA_synth_tRNA-bd"/>
</dbReference>
<evidence type="ECO:0000256" key="3">
    <source>
        <dbReference type="ARBA" id="ARBA00022490"/>
    </source>
</evidence>
<dbReference type="PROSITE" id="PS00178">
    <property type="entry name" value="AA_TRNA_LIGASE_I"/>
    <property type="match status" value="1"/>
</dbReference>
<evidence type="ECO:0000256" key="9">
    <source>
        <dbReference type="ARBA" id="ARBA00023146"/>
    </source>
</evidence>
<sequence>MTEANKEGLPKIYEPKQVEGKWYQYWTENNLFRADVNADGEPFSVVMPPPNVTGSLHLGHALDNTLQDILVRWKRMQGFNTLWVPGTDHAGIATQAKVEESLASEGQSKYDLGREKFLERVWDWKHQYGNRITSQLRYLGTSCDWSRERFTMDEGCSQAVQEVFVRLFEKGLIYRGNRIINWCPKCQTTISDIEVEHAEKGGHLWHIRYPVKDGDGEIVVATTRPETMLGDTAVAVHPDDERYKSLIGKKVILPILNREIPVVADEYVDPSFGTGVVKITPAHDPNDFEVGLRHHLPQISVMTKEAMMNEEAGPYSGMERYECRKQIVKDLESQGYLVKVDEHVHAVGQCYRCDTVVEPMVSPQWFVRMKPLAEPAMEVVKDGRMTFIPERFTKIYLGWLENIRDWCISRQLWWGHRIPVWYCQDCDYIYCGKEEGLPEVCPKCGAVHFEQDSDVLDTWFSSGLWPFSTMGWPNETAEVKKYYPTSVLVTGRDIIFFWVARMVFMGLEFMHEVPFREVFIHGLILDSQGRKMSKSLGNGVDPIEVIEQYGADTLRFMLVTGNTPGNDIRFHFERLEATRNFANKIWNASRFVLMNLEGFDPHESWGELTLADRWILSRYNRLIGDVNKALETYDIGEGARAIYDFLWSEYCDWYIELVKPRLYGKDASVKDAVKSRQTAQKVLSHVLRGTMQLLHPFMPFLTEEIWQQLPHHGQSIMVSSWPAAQAEFIDDSVENEMGLLMEVIRAVRNIRAEMNVAPGKRAEIILVSSNEENRRLLAQGSALVANLANASEVKIEGVTYGQPEGAVTAIVGDVTVYVPLKDLIDLTKEIDRLTKELRATEEEIRRLGNKLNNPGFVAKAPADVVAKEREKEREALKKKTALEERLRGLTALG</sequence>
<dbReference type="GO" id="GO:0005524">
    <property type="term" value="F:ATP binding"/>
    <property type="evidence" value="ECO:0007669"/>
    <property type="project" value="UniProtKB-UniRule"/>
</dbReference>
<name>A0A6I3SGU1_HELMO</name>
<evidence type="ECO:0000256" key="8">
    <source>
        <dbReference type="ARBA" id="ARBA00023054"/>
    </source>
</evidence>
<keyword evidence="5 12" id="KW-0547">Nucleotide-binding</keyword>
<accession>A0A6I3SGU1</accession>
<feature type="binding site" evidence="12">
    <location>
        <position position="534"/>
    </location>
    <ligand>
        <name>ATP</name>
        <dbReference type="ChEBI" id="CHEBI:30616"/>
    </ligand>
</feature>
<evidence type="ECO:0000256" key="10">
    <source>
        <dbReference type="ARBA" id="ARBA00047552"/>
    </source>
</evidence>
<dbReference type="PANTHER" id="PTHR11946">
    <property type="entry name" value="VALYL-TRNA SYNTHETASES"/>
    <property type="match status" value="1"/>
</dbReference>
<dbReference type="EMBL" id="WNKU01000002">
    <property type="protein sequence ID" value="MTV48064.1"/>
    <property type="molecule type" value="Genomic_DNA"/>
</dbReference>
<dbReference type="FunFam" id="3.40.50.620:FF:000032">
    <property type="entry name" value="Valine--tRNA ligase"/>
    <property type="match status" value="1"/>
</dbReference>
<dbReference type="InterPro" id="IPR002300">
    <property type="entry name" value="aa-tRNA-synth_Ia"/>
</dbReference>
<keyword evidence="7 12" id="KW-0648">Protein biosynthesis</keyword>
<dbReference type="GO" id="GO:0005829">
    <property type="term" value="C:cytosol"/>
    <property type="evidence" value="ECO:0007669"/>
    <property type="project" value="TreeGrafter"/>
</dbReference>
<dbReference type="SUPFAM" id="SSF52374">
    <property type="entry name" value="Nucleotidylyl transferase"/>
    <property type="match status" value="1"/>
</dbReference>
<evidence type="ECO:0000256" key="2">
    <source>
        <dbReference type="ARBA" id="ARBA00011245"/>
    </source>
</evidence>
<dbReference type="InterPro" id="IPR009080">
    <property type="entry name" value="tRNAsynth_Ia_anticodon-bd"/>
</dbReference>
<dbReference type="CDD" id="cd00817">
    <property type="entry name" value="ValRS_core"/>
    <property type="match status" value="1"/>
</dbReference>
<dbReference type="Gene3D" id="3.40.50.620">
    <property type="entry name" value="HUPs"/>
    <property type="match status" value="2"/>
</dbReference>
<dbReference type="AlphaFoldDB" id="A0A6I3SGU1"/>
<feature type="domain" description="Valyl-tRNA synthetase tRNA-binding arm" evidence="15">
    <location>
        <begin position="825"/>
        <end position="889"/>
    </location>
</feature>
<dbReference type="FunFam" id="1.10.287.380:FF:000001">
    <property type="entry name" value="Valine--tRNA ligase"/>
    <property type="match status" value="1"/>
</dbReference>
<evidence type="ECO:0000256" key="5">
    <source>
        <dbReference type="ARBA" id="ARBA00022741"/>
    </source>
</evidence>
<dbReference type="SUPFAM" id="SSF47323">
    <property type="entry name" value="Anticodon-binding domain of a subclass of class I aminoacyl-tRNA synthetases"/>
    <property type="match status" value="1"/>
</dbReference>
<evidence type="ECO:0000256" key="4">
    <source>
        <dbReference type="ARBA" id="ARBA00022598"/>
    </source>
</evidence>
<comment type="function">
    <text evidence="12">Catalyzes the attachment of valine to tRNA(Val). As ValRS can inadvertently accommodate and process structurally similar amino acids such as threonine, to avoid such errors, it has a 'posttransfer' editing activity that hydrolyzes mischarged Thr-tRNA(Val) in a tRNA-dependent manner.</text>
</comment>
<dbReference type="OrthoDB" id="9810365at2"/>
<dbReference type="InterPro" id="IPR037118">
    <property type="entry name" value="Val-tRNA_synth_C_sf"/>
</dbReference>
<dbReference type="NCBIfam" id="TIGR00422">
    <property type="entry name" value="valS"/>
    <property type="match status" value="1"/>
</dbReference>
<comment type="similarity">
    <text evidence="11 12">Belongs to the class-I aminoacyl-tRNA synthetase family. ValS type 1 subfamily.</text>
</comment>
<dbReference type="InterPro" id="IPR002303">
    <property type="entry name" value="Valyl-tRNA_ligase"/>
</dbReference>
<evidence type="ECO:0000256" key="6">
    <source>
        <dbReference type="ARBA" id="ARBA00022840"/>
    </source>
</evidence>
<evidence type="ECO:0000256" key="11">
    <source>
        <dbReference type="ARBA" id="ARBA00060830"/>
    </source>
</evidence>
<evidence type="ECO:0000256" key="12">
    <source>
        <dbReference type="HAMAP-Rule" id="MF_02004"/>
    </source>
</evidence>
<organism evidence="16 17">
    <name type="scientific">Heliobacterium mobile</name>
    <name type="common">Heliobacillus mobilis</name>
    <dbReference type="NCBI Taxonomy" id="28064"/>
    <lineage>
        <taxon>Bacteria</taxon>
        <taxon>Bacillati</taxon>
        <taxon>Bacillota</taxon>
        <taxon>Clostridia</taxon>
        <taxon>Eubacteriales</taxon>
        <taxon>Heliobacteriaceae</taxon>
        <taxon>Heliobacterium</taxon>
    </lineage>
</organism>
<comment type="domain">
    <text evidence="12">ValRS has two distinct active sites: one for aminoacylation and one for editing. The misactivated threonine is translocated from the active site to the editing site.</text>
</comment>
<dbReference type="PRINTS" id="PR00986">
    <property type="entry name" value="TRNASYNTHVAL"/>
</dbReference>
<keyword evidence="4 12" id="KW-0436">Ligase</keyword>
<dbReference type="Pfam" id="PF10458">
    <property type="entry name" value="Val_tRNA-synt_C"/>
    <property type="match status" value="1"/>
</dbReference>
<gene>
    <name evidence="12" type="primary">valS</name>
    <name evidence="16" type="ORF">GJ688_03595</name>
</gene>
<evidence type="ECO:0000259" key="15">
    <source>
        <dbReference type="Pfam" id="PF10458"/>
    </source>
</evidence>
<feature type="domain" description="Aminoacyl-tRNA synthetase class Ia" evidence="13">
    <location>
        <begin position="21"/>
        <end position="570"/>
    </location>
</feature>
<keyword evidence="9 12" id="KW-0030">Aminoacyl-tRNA synthetase</keyword>